<feature type="compositionally biased region" description="Polar residues" evidence="6">
    <location>
        <begin position="110"/>
        <end position="125"/>
    </location>
</feature>
<dbReference type="PANTHER" id="PTHR46116">
    <property type="entry name" value="(E3-INDEPENDENT) E2 UBIQUITIN-CONJUGATING ENZYME"/>
    <property type="match status" value="1"/>
</dbReference>
<keyword evidence="4" id="KW-0833">Ubl conjugation pathway</keyword>
<dbReference type="Pfam" id="PF00179">
    <property type="entry name" value="UQ_con"/>
    <property type="match status" value="1"/>
</dbReference>
<evidence type="ECO:0000259" key="7">
    <source>
        <dbReference type="PROSITE" id="PS50127"/>
    </source>
</evidence>
<dbReference type="GO" id="GO:0005524">
    <property type="term" value="F:ATP binding"/>
    <property type="evidence" value="ECO:0007669"/>
    <property type="project" value="UniProtKB-KW"/>
</dbReference>
<keyword evidence="9" id="KW-1185">Reference proteome</keyword>
<dbReference type="InterPro" id="IPR016135">
    <property type="entry name" value="UBQ-conjugating_enzyme/RWD"/>
</dbReference>
<gene>
    <name evidence="8" type="ORF">Nepgr_012905</name>
</gene>
<sequence>MSSSDIGNRTKMKNHENPPSHDRIHSRPQRVQGAFRERIRQDSLGEAIELGVESSNKDMEMDDFGVSSSSESFIAKKLKQNEDDFTNDPGVSATVMVTVDSVNLLKSSISESNDSIDHNGSNSDISYHDDGNDDGDDFGSNADDASDYDDNTEYLYDEDNYLKLQAQFDNVDLPPGVEASVPWMQHPGPSEIQPPYTGSSTSSNGKGSAASSSKVAAESTSNVEKEELMDDVLRKLMYFKQFDVVEDFSDHHYVNEGFSGQELPKSWVKKVQDEWKILEKNLPDTIFVRVYETRMDLLRAVIIGPAGTPYHDGLFFFDAVFPPSYPSVPPMVYYYSGGLRLNPNLYECGKVCLSLLGTWSGKKTEMWIPDHSTMLQVLVSVQALILNVKPFFNEPGYENMYRGEEGERKSKSYNEDVFLLSLKTMTYTLKRPPKHFEDFIAGHFRVRAHDILTACKAYCDGAEVGCNIRNRFQYGGYKEGDSGSEGFKAAITRTVKGLTASFIKNGSKDCGAFETVGQKSHSV</sequence>
<dbReference type="InterPro" id="IPR000608">
    <property type="entry name" value="UBC"/>
</dbReference>
<evidence type="ECO:0000256" key="3">
    <source>
        <dbReference type="ARBA" id="ARBA00022741"/>
    </source>
</evidence>
<feature type="domain" description="UBC core" evidence="7">
    <location>
        <begin position="266"/>
        <end position="426"/>
    </location>
</feature>
<dbReference type="SUPFAM" id="SSF54495">
    <property type="entry name" value="UBC-like"/>
    <property type="match status" value="1"/>
</dbReference>
<dbReference type="GO" id="GO:0061631">
    <property type="term" value="F:ubiquitin conjugating enzyme activity"/>
    <property type="evidence" value="ECO:0007669"/>
    <property type="project" value="UniProtKB-EC"/>
</dbReference>
<organism evidence="8 9">
    <name type="scientific">Nepenthes gracilis</name>
    <name type="common">Slender pitcher plant</name>
    <dbReference type="NCBI Taxonomy" id="150966"/>
    <lineage>
        <taxon>Eukaryota</taxon>
        <taxon>Viridiplantae</taxon>
        <taxon>Streptophyta</taxon>
        <taxon>Embryophyta</taxon>
        <taxon>Tracheophyta</taxon>
        <taxon>Spermatophyta</taxon>
        <taxon>Magnoliopsida</taxon>
        <taxon>eudicotyledons</taxon>
        <taxon>Gunneridae</taxon>
        <taxon>Pentapetalae</taxon>
        <taxon>Caryophyllales</taxon>
        <taxon>Nepenthaceae</taxon>
        <taxon>Nepenthes</taxon>
    </lineage>
</organism>
<dbReference type="EC" id="2.3.2.23" evidence="1"/>
<feature type="compositionally biased region" description="Basic and acidic residues" evidence="6">
    <location>
        <begin position="13"/>
        <end position="25"/>
    </location>
</feature>
<evidence type="ECO:0000313" key="8">
    <source>
        <dbReference type="EMBL" id="GMH11064.1"/>
    </source>
</evidence>
<dbReference type="CDD" id="cd23837">
    <property type="entry name" value="UBCc_UBE2O"/>
    <property type="match status" value="1"/>
</dbReference>
<dbReference type="AlphaFoldDB" id="A0AAD3SI30"/>
<comment type="caution">
    <text evidence="8">The sequence shown here is derived from an EMBL/GenBank/DDBJ whole genome shotgun (WGS) entry which is preliminary data.</text>
</comment>
<evidence type="ECO:0000256" key="4">
    <source>
        <dbReference type="ARBA" id="ARBA00022786"/>
    </source>
</evidence>
<feature type="region of interest" description="Disordered" evidence="6">
    <location>
        <begin position="177"/>
        <end position="222"/>
    </location>
</feature>
<dbReference type="SMART" id="SM00212">
    <property type="entry name" value="UBCc"/>
    <property type="match status" value="1"/>
</dbReference>
<dbReference type="EMBL" id="BSYO01000010">
    <property type="protein sequence ID" value="GMH11064.1"/>
    <property type="molecule type" value="Genomic_DNA"/>
</dbReference>
<feature type="region of interest" description="Disordered" evidence="6">
    <location>
        <begin position="1"/>
        <end position="33"/>
    </location>
</feature>
<feature type="compositionally biased region" description="Low complexity" evidence="6">
    <location>
        <begin position="199"/>
        <end position="222"/>
    </location>
</feature>
<dbReference type="PROSITE" id="PS50127">
    <property type="entry name" value="UBC_2"/>
    <property type="match status" value="1"/>
</dbReference>
<dbReference type="Gene3D" id="3.10.110.10">
    <property type="entry name" value="Ubiquitin Conjugating Enzyme"/>
    <property type="match status" value="1"/>
</dbReference>
<keyword evidence="3" id="KW-0547">Nucleotide-binding</keyword>
<feature type="region of interest" description="Disordered" evidence="6">
    <location>
        <begin position="110"/>
        <end position="151"/>
    </location>
</feature>
<accession>A0AAD3SI30</accession>
<keyword evidence="2" id="KW-0808">Transferase</keyword>
<evidence type="ECO:0000256" key="2">
    <source>
        <dbReference type="ARBA" id="ARBA00022679"/>
    </source>
</evidence>
<evidence type="ECO:0000256" key="6">
    <source>
        <dbReference type="SAM" id="MobiDB-lite"/>
    </source>
</evidence>
<evidence type="ECO:0000256" key="1">
    <source>
        <dbReference type="ARBA" id="ARBA00012486"/>
    </source>
</evidence>
<proteinExistence type="predicted"/>
<dbReference type="PANTHER" id="PTHR46116:SF18">
    <property type="entry name" value="UBIQUITIN-CONJUGATING ENZYME E2 38 ISOFORM X1"/>
    <property type="match status" value="1"/>
</dbReference>
<name>A0AAD3SI30_NEPGR</name>
<dbReference type="FunFam" id="3.10.110.10:FF:000028">
    <property type="entry name" value="Probable ubiquitin-conjugating enzyme E2 23"/>
    <property type="match status" value="1"/>
</dbReference>
<reference evidence="8" key="1">
    <citation type="submission" date="2023-05" db="EMBL/GenBank/DDBJ databases">
        <title>Nepenthes gracilis genome sequencing.</title>
        <authorList>
            <person name="Fukushima K."/>
        </authorList>
    </citation>
    <scope>NUCLEOTIDE SEQUENCE</scope>
    <source>
        <strain evidence="8">SING2019-196</strain>
    </source>
</reference>
<evidence type="ECO:0000256" key="5">
    <source>
        <dbReference type="ARBA" id="ARBA00022840"/>
    </source>
</evidence>
<dbReference type="Proteomes" id="UP001279734">
    <property type="component" value="Unassembled WGS sequence"/>
</dbReference>
<keyword evidence="5" id="KW-0067">ATP-binding</keyword>
<protein>
    <recommendedName>
        <fullName evidence="1">E2 ubiquitin-conjugating enzyme</fullName>
        <ecNumber evidence="1">2.3.2.23</ecNumber>
    </recommendedName>
</protein>
<evidence type="ECO:0000313" key="9">
    <source>
        <dbReference type="Proteomes" id="UP001279734"/>
    </source>
</evidence>